<dbReference type="GO" id="GO:0005634">
    <property type="term" value="C:nucleus"/>
    <property type="evidence" value="ECO:0007669"/>
    <property type="project" value="TreeGrafter"/>
</dbReference>
<evidence type="ECO:0000256" key="1">
    <source>
        <dbReference type="ARBA" id="ARBA00022741"/>
    </source>
</evidence>
<proteinExistence type="predicted"/>
<organism evidence="5 6">
    <name type="scientific">Pristionchus mayeri</name>
    <dbReference type="NCBI Taxonomy" id="1317129"/>
    <lineage>
        <taxon>Eukaryota</taxon>
        <taxon>Metazoa</taxon>
        <taxon>Ecdysozoa</taxon>
        <taxon>Nematoda</taxon>
        <taxon>Chromadorea</taxon>
        <taxon>Rhabditida</taxon>
        <taxon>Rhabditina</taxon>
        <taxon>Diplogasteromorpha</taxon>
        <taxon>Diplogasteroidea</taxon>
        <taxon>Neodiplogasteridae</taxon>
        <taxon>Pristionchus</taxon>
    </lineage>
</organism>
<evidence type="ECO:0008006" key="7">
    <source>
        <dbReference type="Google" id="ProtNLM"/>
    </source>
</evidence>
<evidence type="ECO:0000256" key="4">
    <source>
        <dbReference type="ARBA" id="ARBA00022840"/>
    </source>
</evidence>
<keyword evidence="3" id="KW-0347">Helicase</keyword>
<dbReference type="PANTHER" id="PTHR12131:SF7">
    <property type="entry name" value="EXOSOME RNA HELICASE MTR4"/>
    <property type="match status" value="1"/>
</dbReference>
<sequence length="95" mass="10417">INSTEVHKMRKDGELLNVIHEVVIPAGTPVPSNAVPTHNFDLELDPFQNADVQVIENEQLLFVSAHTSAGKIAIAQYAIAEALRNSKRVIYTSPI</sequence>
<dbReference type="GO" id="GO:0004386">
    <property type="term" value="F:helicase activity"/>
    <property type="evidence" value="ECO:0007669"/>
    <property type="project" value="UniProtKB-KW"/>
</dbReference>
<evidence type="ECO:0000313" key="6">
    <source>
        <dbReference type="Proteomes" id="UP001328107"/>
    </source>
</evidence>
<keyword evidence="6" id="KW-1185">Reference proteome</keyword>
<feature type="non-terminal residue" evidence="5">
    <location>
        <position position="1"/>
    </location>
</feature>
<dbReference type="GO" id="GO:0016787">
    <property type="term" value="F:hydrolase activity"/>
    <property type="evidence" value="ECO:0007669"/>
    <property type="project" value="UniProtKB-KW"/>
</dbReference>
<keyword evidence="1" id="KW-0547">Nucleotide-binding</keyword>
<accession>A0AAN4ZAU5</accession>
<feature type="non-terminal residue" evidence="5">
    <location>
        <position position="95"/>
    </location>
</feature>
<evidence type="ECO:0000313" key="5">
    <source>
        <dbReference type="EMBL" id="GMR35158.1"/>
    </source>
</evidence>
<dbReference type="PANTHER" id="PTHR12131">
    <property type="entry name" value="ATP-DEPENDENT RNA AND DNA HELICASE"/>
    <property type="match status" value="1"/>
</dbReference>
<dbReference type="GO" id="GO:0005524">
    <property type="term" value="F:ATP binding"/>
    <property type="evidence" value="ECO:0007669"/>
    <property type="project" value="UniProtKB-KW"/>
</dbReference>
<gene>
    <name evidence="5" type="ORF">PMAYCL1PPCAC_05353</name>
</gene>
<keyword evidence="2" id="KW-0378">Hydrolase</keyword>
<dbReference type="EMBL" id="BTRK01000002">
    <property type="protein sequence ID" value="GMR35158.1"/>
    <property type="molecule type" value="Genomic_DNA"/>
</dbReference>
<reference evidence="6" key="1">
    <citation type="submission" date="2022-10" db="EMBL/GenBank/DDBJ databases">
        <title>Genome assembly of Pristionchus species.</title>
        <authorList>
            <person name="Yoshida K."/>
            <person name="Sommer R.J."/>
        </authorList>
    </citation>
    <scope>NUCLEOTIDE SEQUENCE [LARGE SCALE GENOMIC DNA]</scope>
    <source>
        <strain evidence="6">RS5460</strain>
    </source>
</reference>
<dbReference type="Proteomes" id="UP001328107">
    <property type="component" value="Unassembled WGS sequence"/>
</dbReference>
<comment type="caution">
    <text evidence="5">The sequence shown here is derived from an EMBL/GenBank/DDBJ whole genome shotgun (WGS) entry which is preliminary data.</text>
</comment>
<name>A0AAN4ZAU5_9BILA</name>
<keyword evidence="4" id="KW-0067">ATP-binding</keyword>
<dbReference type="InterPro" id="IPR027417">
    <property type="entry name" value="P-loop_NTPase"/>
</dbReference>
<dbReference type="GO" id="GO:0000460">
    <property type="term" value="P:maturation of 5.8S rRNA"/>
    <property type="evidence" value="ECO:0007669"/>
    <property type="project" value="TreeGrafter"/>
</dbReference>
<dbReference type="AlphaFoldDB" id="A0AAN4ZAU5"/>
<dbReference type="InterPro" id="IPR050699">
    <property type="entry name" value="RNA-DNA_Helicase"/>
</dbReference>
<protein>
    <recommendedName>
        <fullName evidence="7">Helicase</fullName>
    </recommendedName>
</protein>
<evidence type="ECO:0000256" key="3">
    <source>
        <dbReference type="ARBA" id="ARBA00022806"/>
    </source>
</evidence>
<dbReference type="Gene3D" id="3.40.50.300">
    <property type="entry name" value="P-loop containing nucleotide triphosphate hydrolases"/>
    <property type="match status" value="1"/>
</dbReference>
<evidence type="ECO:0000256" key="2">
    <source>
        <dbReference type="ARBA" id="ARBA00022801"/>
    </source>
</evidence>
<dbReference type="SUPFAM" id="SSF52540">
    <property type="entry name" value="P-loop containing nucleoside triphosphate hydrolases"/>
    <property type="match status" value="1"/>
</dbReference>